<dbReference type="RefSeq" id="WP_164365622.1">
    <property type="nucleotide sequence ID" value="NZ_CP066776.1"/>
</dbReference>
<gene>
    <name evidence="2" type="ORF">G3M56_011045</name>
</gene>
<evidence type="ECO:0000256" key="1">
    <source>
        <dbReference type="ARBA" id="ARBA00009199"/>
    </source>
</evidence>
<dbReference type="Proteomes" id="UP000475117">
    <property type="component" value="Chromosome"/>
</dbReference>
<sequence length="511" mass="54980">MKIDRREFLNTIAGGLLGSIAAPLYSRGEGVVSPRLRQIDELVDFDALGLAQLVKKREISVKELVEVVIRRIEAVEPIINAITTRTFDRARARAETIPLDSTFAGVPILIKDMIDVGGVRRTDGSRLWLTNVPKKNVAYIDGVEAAGMNIIGMTNVPEFAQLGVVTNNTAFGPTRNPWDLSKSTLGSSGGAAAAVAAGILPLVHGTDGGGSNRLPASANGVFGMKPSRGRMLSGEADGGHNPFKTNQAISRTVRDSAALFNETEDKSGRIFEPVGLVEGPSKRRLRIGVATHMSNGMKSEAGVVAAMESSVKLLEGLGHEVVEVDMPLDTEEFFQNYNGAFLRRFGVFAEMASGLSGRPAAESGLLDPWTASLIAYGATIPAEQERKGLAYLDKVPGMYGALFQKIDVLMSPVMPVVSVGKEELRPVDKVNDALLEFLQERMAFTAPTNVAGIPAMSVPLYWCGVSGLPVGTMFQASLGGDRMLYELAFELEQARPWKEKWAPYSVKYIPV</sequence>
<dbReference type="PANTHER" id="PTHR11895">
    <property type="entry name" value="TRANSAMIDASE"/>
    <property type="match status" value="1"/>
</dbReference>
<evidence type="ECO:0000313" key="2">
    <source>
        <dbReference type="EMBL" id="QQL44417.1"/>
    </source>
</evidence>
<dbReference type="SUPFAM" id="SSF75304">
    <property type="entry name" value="Amidase signature (AS) enzymes"/>
    <property type="match status" value="1"/>
</dbReference>
<organism evidence="2 3">
    <name type="scientific">Sulfuriroseicoccus oceanibius</name>
    <dbReference type="NCBI Taxonomy" id="2707525"/>
    <lineage>
        <taxon>Bacteria</taxon>
        <taxon>Pseudomonadati</taxon>
        <taxon>Verrucomicrobiota</taxon>
        <taxon>Verrucomicrobiia</taxon>
        <taxon>Verrucomicrobiales</taxon>
        <taxon>Verrucomicrobiaceae</taxon>
        <taxon>Sulfuriroseicoccus</taxon>
    </lineage>
</organism>
<dbReference type="EMBL" id="CP066776">
    <property type="protein sequence ID" value="QQL44417.1"/>
    <property type="molecule type" value="Genomic_DNA"/>
</dbReference>
<keyword evidence="3" id="KW-1185">Reference proteome</keyword>
<protein>
    <submittedName>
        <fullName evidence="2">Uncharacterized protein</fullName>
    </submittedName>
</protein>
<dbReference type="InterPro" id="IPR000120">
    <property type="entry name" value="Amidase"/>
</dbReference>
<dbReference type="KEGG" id="soa:G3M56_011045"/>
<dbReference type="PANTHER" id="PTHR11895:SF7">
    <property type="entry name" value="GLUTAMYL-TRNA(GLN) AMIDOTRANSFERASE SUBUNIT A, MITOCHONDRIAL"/>
    <property type="match status" value="1"/>
</dbReference>
<evidence type="ECO:0000313" key="3">
    <source>
        <dbReference type="Proteomes" id="UP000475117"/>
    </source>
</evidence>
<name>A0A6B3L7J1_9BACT</name>
<dbReference type="InterPro" id="IPR036928">
    <property type="entry name" value="AS_sf"/>
</dbReference>
<proteinExistence type="inferred from homology"/>
<accession>A0A6B3L7J1</accession>
<reference evidence="2 3" key="1">
    <citation type="submission" date="2020-12" db="EMBL/GenBank/DDBJ databases">
        <title>Sulforoseuscoccus oceanibium gen. nov., sp. nov., a representative of the phylum Verrucomicrobia with special cytoplasmic membrane, and proposal of Sulforoseuscoccusaceae fam. nov.</title>
        <authorList>
            <person name="Xi F."/>
        </authorList>
    </citation>
    <scope>NUCLEOTIDE SEQUENCE [LARGE SCALE GENOMIC DNA]</scope>
    <source>
        <strain evidence="2 3">T37</strain>
    </source>
</reference>
<dbReference type="AlphaFoldDB" id="A0A6B3L7J1"/>
<dbReference type="InterPro" id="IPR023631">
    <property type="entry name" value="Amidase_dom"/>
</dbReference>
<dbReference type="Pfam" id="PF01425">
    <property type="entry name" value="Amidase"/>
    <property type="match status" value="1"/>
</dbReference>
<comment type="similarity">
    <text evidence="1">Belongs to the amidase family.</text>
</comment>
<dbReference type="GO" id="GO:0003824">
    <property type="term" value="F:catalytic activity"/>
    <property type="evidence" value="ECO:0007669"/>
    <property type="project" value="InterPro"/>
</dbReference>
<dbReference type="Gene3D" id="3.90.1300.10">
    <property type="entry name" value="Amidase signature (AS) domain"/>
    <property type="match status" value="1"/>
</dbReference>